<keyword evidence="2" id="KW-0812">Transmembrane</keyword>
<evidence type="ECO:0000256" key="1">
    <source>
        <dbReference type="SAM" id="MobiDB-lite"/>
    </source>
</evidence>
<accession>A0A3M0L188</accession>
<dbReference type="EMBL" id="QRBI01000095">
    <property type="protein sequence ID" value="RMC19312.1"/>
    <property type="molecule type" value="Genomic_DNA"/>
</dbReference>
<name>A0A3M0L188_HIRRU</name>
<evidence type="ECO:0000313" key="3">
    <source>
        <dbReference type="EMBL" id="RMC19312.1"/>
    </source>
</evidence>
<feature type="transmembrane region" description="Helical" evidence="2">
    <location>
        <begin position="101"/>
        <end position="123"/>
    </location>
</feature>
<proteinExistence type="predicted"/>
<reference evidence="3 4" key="1">
    <citation type="submission" date="2018-07" db="EMBL/GenBank/DDBJ databases">
        <title>A high quality draft genome assembly of the barn swallow (H. rustica rustica).</title>
        <authorList>
            <person name="Formenti G."/>
            <person name="Chiara M."/>
            <person name="Poveda L."/>
            <person name="Francoijs K.-J."/>
            <person name="Bonisoli-Alquati A."/>
            <person name="Canova L."/>
            <person name="Gianfranceschi L."/>
            <person name="Horner D.S."/>
            <person name="Saino N."/>
        </authorList>
    </citation>
    <scope>NUCLEOTIDE SEQUENCE [LARGE SCALE GENOMIC DNA]</scope>
    <source>
        <strain evidence="3">Chelidonia</strain>
        <tissue evidence="3">Blood</tissue>
    </source>
</reference>
<keyword evidence="4" id="KW-1185">Reference proteome</keyword>
<keyword evidence="2" id="KW-1133">Transmembrane helix</keyword>
<evidence type="ECO:0000256" key="2">
    <source>
        <dbReference type="SAM" id="Phobius"/>
    </source>
</evidence>
<comment type="caution">
    <text evidence="3">The sequence shown here is derived from an EMBL/GenBank/DDBJ whole genome shotgun (WGS) entry which is preliminary data.</text>
</comment>
<dbReference type="Proteomes" id="UP000269221">
    <property type="component" value="Unassembled WGS sequence"/>
</dbReference>
<feature type="region of interest" description="Disordered" evidence="1">
    <location>
        <begin position="48"/>
        <end position="83"/>
    </location>
</feature>
<dbReference type="AlphaFoldDB" id="A0A3M0L188"/>
<evidence type="ECO:0000313" key="4">
    <source>
        <dbReference type="Proteomes" id="UP000269221"/>
    </source>
</evidence>
<gene>
    <name evidence="3" type="ORF">DUI87_03920</name>
</gene>
<feature type="compositionally biased region" description="Polar residues" evidence="1">
    <location>
        <begin position="54"/>
        <end position="65"/>
    </location>
</feature>
<sequence>MRKVAAFLPPDQTMTSGAQCVANALVSSRETFRALATGLNVAVENLQAEHGSAERNQMPSCSPLPTMSEEPEDKTSHGPRVPSLKIPQEMKRILHIQRLSLIYLLVVSVLLISPTLGDMGIYMTDFDR</sequence>
<keyword evidence="2" id="KW-0472">Membrane</keyword>
<organism evidence="3 4">
    <name type="scientific">Hirundo rustica rustica</name>
    <dbReference type="NCBI Taxonomy" id="333673"/>
    <lineage>
        <taxon>Eukaryota</taxon>
        <taxon>Metazoa</taxon>
        <taxon>Chordata</taxon>
        <taxon>Craniata</taxon>
        <taxon>Vertebrata</taxon>
        <taxon>Euteleostomi</taxon>
        <taxon>Archelosauria</taxon>
        <taxon>Archosauria</taxon>
        <taxon>Dinosauria</taxon>
        <taxon>Saurischia</taxon>
        <taxon>Theropoda</taxon>
        <taxon>Coelurosauria</taxon>
        <taxon>Aves</taxon>
        <taxon>Neognathae</taxon>
        <taxon>Neoaves</taxon>
        <taxon>Telluraves</taxon>
        <taxon>Australaves</taxon>
        <taxon>Passeriformes</taxon>
        <taxon>Sylvioidea</taxon>
        <taxon>Hirundinidae</taxon>
        <taxon>Hirundo</taxon>
    </lineage>
</organism>
<protein>
    <submittedName>
        <fullName evidence="3">Uncharacterized protein</fullName>
    </submittedName>
</protein>